<dbReference type="Gene3D" id="3.40.50.720">
    <property type="entry name" value="NAD(P)-binding Rossmann-like Domain"/>
    <property type="match status" value="1"/>
</dbReference>
<dbReference type="RefSeq" id="WP_194120129.1">
    <property type="nucleotide sequence ID" value="NZ_JACYGY010000001.1"/>
</dbReference>
<gene>
    <name evidence="2" type="ORF">IEE83_08295</name>
</gene>
<dbReference type="EMBL" id="JACYGY010000001">
    <property type="protein sequence ID" value="MBE9461881.1"/>
    <property type="molecule type" value="Genomic_DNA"/>
</dbReference>
<dbReference type="Pfam" id="PF03807">
    <property type="entry name" value="F420_oxidored"/>
    <property type="match status" value="1"/>
</dbReference>
<organism evidence="2 3">
    <name type="scientific">Dyadobacter subterraneus</name>
    <dbReference type="NCBI Taxonomy" id="2773304"/>
    <lineage>
        <taxon>Bacteria</taxon>
        <taxon>Pseudomonadati</taxon>
        <taxon>Bacteroidota</taxon>
        <taxon>Cytophagia</taxon>
        <taxon>Cytophagales</taxon>
        <taxon>Spirosomataceae</taxon>
        <taxon>Dyadobacter</taxon>
    </lineage>
</organism>
<proteinExistence type="predicted"/>
<evidence type="ECO:0000259" key="1">
    <source>
        <dbReference type="Pfam" id="PF03807"/>
    </source>
</evidence>
<evidence type="ECO:0000313" key="2">
    <source>
        <dbReference type="EMBL" id="MBE9461881.1"/>
    </source>
</evidence>
<reference evidence="3" key="1">
    <citation type="submission" date="2023-07" db="EMBL/GenBank/DDBJ databases">
        <title>Dyadobacter sp. nov 'subterranea' isolated from contaminted grondwater.</title>
        <authorList>
            <person name="Szabo I."/>
            <person name="Al-Omari J."/>
            <person name="Szerdahelyi S.G."/>
            <person name="Rado J."/>
        </authorList>
    </citation>
    <scope>NUCLEOTIDE SEQUENCE [LARGE SCALE GENOMIC DNA]</scope>
    <source>
        <strain evidence="3">UP-52</strain>
    </source>
</reference>
<keyword evidence="3" id="KW-1185">Reference proteome</keyword>
<feature type="domain" description="Pyrroline-5-carboxylate reductase catalytic N-terminal" evidence="1">
    <location>
        <begin position="4"/>
        <end position="47"/>
    </location>
</feature>
<dbReference type="SUPFAM" id="SSF51735">
    <property type="entry name" value="NAD(P)-binding Rossmann-fold domains"/>
    <property type="match status" value="1"/>
</dbReference>
<accession>A0ABR9WAA2</accession>
<dbReference type="InterPro" id="IPR028939">
    <property type="entry name" value="P5C_Rdtase_cat_N"/>
</dbReference>
<dbReference type="Proteomes" id="UP000634134">
    <property type="component" value="Unassembled WGS sequence"/>
</dbReference>
<comment type="caution">
    <text evidence="2">The sequence shown here is derived from an EMBL/GenBank/DDBJ whole genome shotgun (WGS) entry which is preliminary data.</text>
</comment>
<name>A0ABR9WAA2_9BACT</name>
<dbReference type="InterPro" id="IPR036291">
    <property type="entry name" value="NAD(P)-bd_dom_sf"/>
</dbReference>
<protein>
    <submittedName>
        <fullName evidence="2">NAD(P)-binding domain-containing protein</fullName>
    </submittedName>
</protein>
<evidence type="ECO:0000313" key="3">
    <source>
        <dbReference type="Proteomes" id="UP000634134"/>
    </source>
</evidence>
<sequence>MAAIGIIGAGRVAKALARRFTHCGLTVLISNSRGPHSLYRLSEDLGRCRQATLGQTSRQEKGQQQANRKIPHEAEYFKRRDQVASFEHDSGEHNGRYEMLDSLLDPIKDDGSLPFALRRKKKRKNKSISNHL</sequence>